<dbReference type="Proteomes" id="UP000483820">
    <property type="component" value="Chromosome X"/>
</dbReference>
<dbReference type="RefSeq" id="XP_053579338.1">
    <property type="nucleotide sequence ID" value="XM_053735772.1"/>
</dbReference>
<proteinExistence type="predicted"/>
<protein>
    <submittedName>
        <fullName evidence="2">Uncharacterized protein</fullName>
    </submittedName>
</protein>
<name>A0A6A5FZ64_CAERE</name>
<feature type="transmembrane region" description="Helical" evidence="1">
    <location>
        <begin position="21"/>
        <end position="40"/>
    </location>
</feature>
<evidence type="ECO:0000313" key="2">
    <source>
        <dbReference type="EMBL" id="KAF1747742.1"/>
    </source>
</evidence>
<dbReference type="AlphaFoldDB" id="A0A6A5FZ64"/>
<dbReference type="CTD" id="78777788"/>
<keyword evidence="1" id="KW-0812">Transmembrane</keyword>
<evidence type="ECO:0000313" key="3">
    <source>
        <dbReference type="Proteomes" id="UP000483820"/>
    </source>
</evidence>
<gene>
    <name evidence="2" type="ORF">GCK72_024208</name>
</gene>
<evidence type="ECO:0000256" key="1">
    <source>
        <dbReference type="SAM" id="Phobius"/>
    </source>
</evidence>
<keyword evidence="1" id="KW-0472">Membrane</keyword>
<dbReference type="EMBL" id="WUAV01000006">
    <property type="protein sequence ID" value="KAF1747742.1"/>
    <property type="molecule type" value="Genomic_DNA"/>
</dbReference>
<sequence>MTLKKKSNEEYRREWNEVTKLVYNRFQICLFLGSSTWVVLLEGALRDTFKHFTWEDTEELPSDVKRFEDGTVLVVSCKSLLEFDEEFKVEQIIRRQGFLSDDSLHGLYVLSDSVTSVELVRNIRMVFSCHALSNSGLHETGKRWEYVEWWVDKTIVELTIDVDLSLSNVSSQIWDRARNSAAVKAIRGVMIRSMVGSLAKLRKRHTFSMDPFSSKSCLKKRAVSMLTPIAAKTIAKLVCSCGLPGS</sequence>
<comment type="caution">
    <text evidence="2">The sequence shown here is derived from an EMBL/GenBank/DDBJ whole genome shotgun (WGS) entry which is preliminary data.</text>
</comment>
<organism evidence="2 3">
    <name type="scientific">Caenorhabditis remanei</name>
    <name type="common">Caenorhabditis vulgaris</name>
    <dbReference type="NCBI Taxonomy" id="31234"/>
    <lineage>
        <taxon>Eukaryota</taxon>
        <taxon>Metazoa</taxon>
        <taxon>Ecdysozoa</taxon>
        <taxon>Nematoda</taxon>
        <taxon>Chromadorea</taxon>
        <taxon>Rhabditida</taxon>
        <taxon>Rhabditina</taxon>
        <taxon>Rhabditomorpha</taxon>
        <taxon>Rhabditoidea</taxon>
        <taxon>Rhabditidae</taxon>
        <taxon>Peloderinae</taxon>
        <taxon>Caenorhabditis</taxon>
    </lineage>
</organism>
<keyword evidence="1" id="KW-1133">Transmembrane helix</keyword>
<reference evidence="2 3" key="1">
    <citation type="submission" date="2019-12" db="EMBL/GenBank/DDBJ databases">
        <title>Chromosome-level assembly of the Caenorhabditis remanei genome.</title>
        <authorList>
            <person name="Teterina A.A."/>
            <person name="Willis J.H."/>
            <person name="Phillips P.C."/>
        </authorList>
    </citation>
    <scope>NUCLEOTIDE SEQUENCE [LARGE SCALE GENOMIC DNA]</scope>
    <source>
        <strain evidence="2 3">PX506</strain>
        <tissue evidence="2">Whole organism</tissue>
    </source>
</reference>
<accession>A0A6A5FZ64</accession>
<dbReference type="KEGG" id="crq:GCK72_024208"/>
<dbReference type="GeneID" id="78777788"/>